<dbReference type="PANTHER" id="PTHR11014">
    <property type="entry name" value="PEPTIDASE M20 FAMILY MEMBER"/>
    <property type="match status" value="1"/>
</dbReference>
<dbReference type="InterPro" id="IPR036264">
    <property type="entry name" value="Bact_exopeptidase_dim_dom"/>
</dbReference>
<dbReference type="NCBIfam" id="TIGR01891">
    <property type="entry name" value="amidohydrolases"/>
    <property type="match status" value="1"/>
</dbReference>
<dbReference type="Pfam" id="PF07687">
    <property type="entry name" value="M20_dimer"/>
    <property type="match status" value="1"/>
</dbReference>
<gene>
    <name evidence="3" type="ORF">J9309_08170</name>
</gene>
<dbReference type="PANTHER" id="PTHR11014:SF63">
    <property type="entry name" value="METALLOPEPTIDASE, PUTATIVE (AFU_ORTHOLOGUE AFUA_6G09600)-RELATED"/>
    <property type="match status" value="1"/>
</dbReference>
<accession>A0ABX7XA63</accession>
<dbReference type="RefSeq" id="WP_230475404.1">
    <property type="nucleotide sequence ID" value="NZ_CP072842.1"/>
</dbReference>
<dbReference type="InterPro" id="IPR017439">
    <property type="entry name" value="Amidohydrolase"/>
</dbReference>
<dbReference type="SUPFAM" id="SSF55031">
    <property type="entry name" value="Bacterial exopeptidase dimerisation domain"/>
    <property type="match status" value="1"/>
</dbReference>
<dbReference type="CDD" id="cd05666">
    <property type="entry name" value="M20_Acy1-like"/>
    <property type="match status" value="1"/>
</dbReference>
<dbReference type="Proteomes" id="UP000672011">
    <property type="component" value="Chromosome"/>
</dbReference>
<name>A0ABX7XA63_9FLAO</name>
<proteinExistence type="predicted"/>
<reference evidence="3 4" key="1">
    <citation type="journal article" date="2021" name="Int. J. Syst. Evol. Microbiol.">
        <title>Faecalibacter bovis sp. nov., isolated from cow faeces.</title>
        <authorList>
            <person name="Li F."/>
            <person name="Zhao W."/>
            <person name="Hong Q."/>
            <person name="Shao Q."/>
            <person name="Song J."/>
            <person name="Yang S."/>
        </authorList>
    </citation>
    <scope>NUCLEOTIDE SEQUENCE [LARGE SCALE GENOMIC DNA]</scope>
    <source>
        <strain evidence="3 4">ZY171143</strain>
    </source>
</reference>
<evidence type="ECO:0000313" key="4">
    <source>
        <dbReference type="Proteomes" id="UP000672011"/>
    </source>
</evidence>
<dbReference type="InterPro" id="IPR002933">
    <property type="entry name" value="Peptidase_M20"/>
</dbReference>
<evidence type="ECO:0000256" key="1">
    <source>
        <dbReference type="ARBA" id="ARBA00022801"/>
    </source>
</evidence>
<dbReference type="SUPFAM" id="SSF53187">
    <property type="entry name" value="Zn-dependent exopeptidases"/>
    <property type="match status" value="1"/>
</dbReference>
<keyword evidence="4" id="KW-1185">Reference proteome</keyword>
<keyword evidence="1" id="KW-0378">Hydrolase</keyword>
<dbReference type="InterPro" id="IPR011650">
    <property type="entry name" value="Peptidase_M20_dimer"/>
</dbReference>
<evidence type="ECO:0000259" key="2">
    <source>
        <dbReference type="Pfam" id="PF07687"/>
    </source>
</evidence>
<dbReference type="EMBL" id="CP072842">
    <property type="protein sequence ID" value="QTV04782.1"/>
    <property type="molecule type" value="Genomic_DNA"/>
</dbReference>
<organism evidence="3 4">
    <name type="scientific">Faecalibacter bovis</name>
    <dbReference type="NCBI Taxonomy" id="2898187"/>
    <lineage>
        <taxon>Bacteria</taxon>
        <taxon>Pseudomonadati</taxon>
        <taxon>Bacteroidota</taxon>
        <taxon>Flavobacteriia</taxon>
        <taxon>Flavobacteriales</taxon>
        <taxon>Weeksellaceae</taxon>
        <taxon>Faecalibacter</taxon>
    </lineage>
</organism>
<dbReference type="Gene3D" id="3.40.630.10">
    <property type="entry name" value="Zn peptidases"/>
    <property type="match status" value="1"/>
</dbReference>
<evidence type="ECO:0000313" key="3">
    <source>
        <dbReference type="EMBL" id="QTV04782.1"/>
    </source>
</evidence>
<dbReference type="Gene3D" id="3.30.70.360">
    <property type="match status" value="1"/>
</dbReference>
<dbReference type="Pfam" id="PF01546">
    <property type="entry name" value="Peptidase_M20"/>
    <property type="match status" value="1"/>
</dbReference>
<feature type="domain" description="Peptidase M20 dimerisation" evidence="2">
    <location>
        <begin position="187"/>
        <end position="281"/>
    </location>
</feature>
<dbReference type="PIRSF" id="PIRSF005962">
    <property type="entry name" value="Pept_M20D_amidohydro"/>
    <property type="match status" value="1"/>
</dbReference>
<reference evidence="4" key="2">
    <citation type="submission" date="2021-04" db="EMBL/GenBank/DDBJ databases">
        <title>Taxonomy of Flavobacteriaceae bacterium ZY171143.</title>
        <authorList>
            <person name="Li F."/>
        </authorList>
    </citation>
    <scope>NUCLEOTIDE SEQUENCE [LARGE SCALE GENOMIC DNA]</scope>
    <source>
        <strain evidence="4">ZY171143</strain>
    </source>
</reference>
<sequence length="386" mass="42355">MNDIVRKLEKDRIQIEEWFDHMHMNPELSMKEEKTAKYIADLVKSWGFEVETGVGKYGIVASMTIGNSGKSIGLRADFDALPIQEVNDLPYKSTKEGISHLCGHDGHTSMLLAAGKYLSETKNFDGTVRLIFQPGEETMEGGPAMIQDGLFERFPVDAIFGMHNMPGLKLGEFYFADGEVMAAVDNWEIEITGKGSHGAMPELGIDPIVAGSSLVMALQSIVSRNVAPANSAVVTVGAFLSGNAGNVVAQSAILRLSIRTKTPEDRVMVLDNIRTLTKHQAESFGCKHEIREGIPGAVLVNSVEETKMAYEIAQEAFGEEQTHYPGPTFLGSEDFAFMLQKRPGHYCFLGNGDTPMVHHPEFTFNKELLTKGAAYWVALTEGYLKS</sequence>
<protein>
    <submittedName>
        <fullName evidence="3">Amidohydrolase</fullName>
    </submittedName>
</protein>